<gene>
    <name evidence="1" type="ORF">SDC9_70504</name>
</gene>
<dbReference type="EMBL" id="VSSQ01004169">
    <property type="protein sequence ID" value="MPM24027.1"/>
    <property type="molecule type" value="Genomic_DNA"/>
</dbReference>
<reference evidence="1" key="1">
    <citation type="submission" date="2019-08" db="EMBL/GenBank/DDBJ databases">
        <authorList>
            <person name="Kucharzyk K."/>
            <person name="Murdoch R.W."/>
            <person name="Higgins S."/>
            <person name="Loffler F."/>
        </authorList>
    </citation>
    <scope>NUCLEOTIDE SEQUENCE</scope>
</reference>
<sequence length="113" mass="12268">MYGQLHARLQTLALAAADEHAVAFGLEDGGGPGAAVEFNGELAHRFRDGLADGGVVERAVVIRARAEAERGRHFVGRFARARGGEEHMAGARVHHADVHLRKRHLLLRRGHKA</sequence>
<comment type="caution">
    <text evidence="1">The sequence shown here is derived from an EMBL/GenBank/DDBJ whole genome shotgun (WGS) entry which is preliminary data.</text>
</comment>
<name>A0A644Y772_9ZZZZ</name>
<organism evidence="1">
    <name type="scientific">bioreactor metagenome</name>
    <dbReference type="NCBI Taxonomy" id="1076179"/>
    <lineage>
        <taxon>unclassified sequences</taxon>
        <taxon>metagenomes</taxon>
        <taxon>ecological metagenomes</taxon>
    </lineage>
</organism>
<accession>A0A644Y772</accession>
<protein>
    <submittedName>
        <fullName evidence="1">Uncharacterized protein</fullName>
    </submittedName>
</protein>
<dbReference type="AlphaFoldDB" id="A0A644Y772"/>
<proteinExistence type="predicted"/>
<evidence type="ECO:0000313" key="1">
    <source>
        <dbReference type="EMBL" id="MPM24027.1"/>
    </source>
</evidence>